<dbReference type="Gene3D" id="3.40.50.300">
    <property type="entry name" value="P-loop containing nucleotide triphosphate hydrolases"/>
    <property type="match status" value="1"/>
</dbReference>
<keyword evidence="3 5" id="KW-0067">ATP-binding</keyword>
<organism evidence="5 6">
    <name type="scientific">Methylocella tundrae</name>
    <dbReference type="NCBI Taxonomy" id="227605"/>
    <lineage>
        <taxon>Bacteria</taxon>
        <taxon>Pseudomonadati</taxon>
        <taxon>Pseudomonadota</taxon>
        <taxon>Alphaproteobacteria</taxon>
        <taxon>Hyphomicrobiales</taxon>
        <taxon>Beijerinckiaceae</taxon>
        <taxon>Methylocella</taxon>
    </lineage>
</organism>
<protein>
    <submittedName>
        <fullName evidence="5">ABC transporter ATP-binding protein</fullName>
    </submittedName>
</protein>
<dbReference type="PANTHER" id="PTHR45772">
    <property type="entry name" value="CONSERVED COMPONENT OF ABC TRANSPORTER FOR NATURAL AMINO ACIDS-RELATED"/>
    <property type="match status" value="1"/>
</dbReference>
<comment type="caution">
    <text evidence="5">The sequence shown here is derived from an EMBL/GenBank/DDBJ whole genome shotgun (WGS) entry which is preliminary data.</text>
</comment>
<dbReference type="InterPro" id="IPR003439">
    <property type="entry name" value="ABC_transporter-like_ATP-bd"/>
</dbReference>
<evidence type="ECO:0000313" key="6">
    <source>
        <dbReference type="Proteomes" id="UP000485880"/>
    </source>
</evidence>
<dbReference type="GO" id="GO:0016887">
    <property type="term" value="F:ATP hydrolysis activity"/>
    <property type="evidence" value="ECO:0007669"/>
    <property type="project" value="InterPro"/>
</dbReference>
<dbReference type="InterPro" id="IPR027417">
    <property type="entry name" value="P-loop_NTPase"/>
</dbReference>
<dbReference type="GO" id="GO:0015192">
    <property type="term" value="F:L-phenylalanine transmembrane transporter activity"/>
    <property type="evidence" value="ECO:0007669"/>
    <property type="project" value="TreeGrafter"/>
</dbReference>
<dbReference type="GO" id="GO:0005886">
    <property type="term" value="C:plasma membrane"/>
    <property type="evidence" value="ECO:0007669"/>
    <property type="project" value="TreeGrafter"/>
</dbReference>
<dbReference type="InterPro" id="IPR003593">
    <property type="entry name" value="AAA+_ATPase"/>
</dbReference>
<evidence type="ECO:0000256" key="2">
    <source>
        <dbReference type="ARBA" id="ARBA00022741"/>
    </source>
</evidence>
<gene>
    <name evidence="5" type="ORF">MPC4_310033</name>
</gene>
<dbReference type="GO" id="GO:0005524">
    <property type="term" value="F:ATP binding"/>
    <property type="evidence" value="ECO:0007669"/>
    <property type="project" value="UniProtKB-KW"/>
</dbReference>
<dbReference type="GO" id="GO:0015188">
    <property type="term" value="F:L-isoleucine transmembrane transporter activity"/>
    <property type="evidence" value="ECO:0007669"/>
    <property type="project" value="TreeGrafter"/>
</dbReference>
<evidence type="ECO:0000256" key="3">
    <source>
        <dbReference type="ARBA" id="ARBA00022840"/>
    </source>
</evidence>
<reference evidence="5 6" key="1">
    <citation type="submission" date="2019-05" db="EMBL/GenBank/DDBJ databases">
        <authorList>
            <person name="Farhan Ul Haque M."/>
        </authorList>
    </citation>
    <scope>NUCLEOTIDE SEQUENCE [LARGE SCALE GENOMIC DNA]</scope>
    <source>
        <strain evidence="5">2</strain>
    </source>
</reference>
<name>A0A8B6M8N0_METTU</name>
<dbReference type="GO" id="GO:0015808">
    <property type="term" value="P:L-alanine transport"/>
    <property type="evidence" value="ECO:0007669"/>
    <property type="project" value="TreeGrafter"/>
</dbReference>
<dbReference type="EMBL" id="CABFMQ020000089">
    <property type="protein sequence ID" value="VTZ51158.1"/>
    <property type="molecule type" value="Genomic_DNA"/>
</dbReference>
<dbReference type="Proteomes" id="UP000485880">
    <property type="component" value="Unassembled WGS sequence"/>
</dbReference>
<dbReference type="PROSITE" id="PS50893">
    <property type="entry name" value="ABC_TRANSPORTER_2"/>
    <property type="match status" value="1"/>
</dbReference>
<evidence type="ECO:0000256" key="1">
    <source>
        <dbReference type="ARBA" id="ARBA00022448"/>
    </source>
</evidence>
<dbReference type="GO" id="GO:0042941">
    <property type="term" value="P:D-alanine transmembrane transport"/>
    <property type="evidence" value="ECO:0007669"/>
    <property type="project" value="TreeGrafter"/>
</dbReference>
<keyword evidence="2" id="KW-0547">Nucleotide-binding</keyword>
<evidence type="ECO:0000259" key="4">
    <source>
        <dbReference type="PROSITE" id="PS50893"/>
    </source>
</evidence>
<dbReference type="PANTHER" id="PTHR45772:SF7">
    <property type="entry name" value="AMINO ACID ABC TRANSPORTER ATP-BINDING PROTEIN"/>
    <property type="match status" value="1"/>
</dbReference>
<dbReference type="GO" id="GO:1903806">
    <property type="term" value="P:L-isoleucine import across plasma membrane"/>
    <property type="evidence" value="ECO:0007669"/>
    <property type="project" value="TreeGrafter"/>
</dbReference>
<evidence type="ECO:0000313" key="5">
    <source>
        <dbReference type="EMBL" id="VTZ51158.1"/>
    </source>
</evidence>
<keyword evidence="1" id="KW-0813">Transport</keyword>
<dbReference type="SMART" id="SM00382">
    <property type="entry name" value="AAA"/>
    <property type="match status" value="1"/>
</dbReference>
<sequence>MSILVADSLSRSFGAVNVIDRLDLRLDAGEILGIIGPNGAGKTTFFNLIAGVMRPSGGSICFEGRDITGLATWDRCRLGIGRTYQVPKPYAHMSVYENVLVAAVHGGGLPLRDAHNEVEGALDLTGLSHAHAIPSGQLTLLDLKRLELCRALSIRPRLLLLDEIAGGLTDAESHVLLDIIRHVHARGAAIIWIEHVIHALRRLATRLVVLYSGNFVVDGTPEEVLADARAKSIYLGE</sequence>
<accession>A0A8B6M8N0</accession>
<keyword evidence="6" id="KW-1185">Reference proteome</keyword>
<dbReference type="SUPFAM" id="SSF52540">
    <property type="entry name" value="P-loop containing nucleoside triphosphate hydrolases"/>
    <property type="match status" value="1"/>
</dbReference>
<dbReference type="InterPro" id="IPR051120">
    <property type="entry name" value="ABC_AA/LPS_Transport"/>
</dbReference>
<feature type="domain" description="ABC transporter" evidence="4">
    <location>
        <begin position="4"/>
        <end position="237"/>
    </location>
</feature>
<dbReference type="GO" id="GO:1903805">
    <property type="term" value="P:L-valine import across plasma membrane"/>
    <property type="evidence" value="ECO:0007669"/>
    <property type="project" value="TreeGrafter"/>
</dbReference>
<proteinExistence type="predicted"/>
<dbReference type="AlphaFoldDB" id="A0A8B6M8N0"/>
<dbReference type="GO" id="GO:0005304">
    <property type="term" value="F:L-valine transmembrane transporter activity"/>
    <property type="evidence" value="ECO:0007669"/>
    <property type="project" value="TreeGrafter"/>
</dbReference>
<dbReference type="Pfam" id="PF00005">
    <property type="entry name" value="ABC_tran"/>
    <property type="match status" value="1"/>
</dbReference>